<organism evidence="5 6">
    <name type="scientific">Phialocephala subalpina</name>
    <dbReference type="NCBI Taxonomy" id="576137"/>
    <lineage>
        <taxon>Eukaryota</taxon>
        <taxon>Fungi</taxon>
        <taxon>Dikarya</taxon>
        <taxon>Ascomycota</taxon>
        <taxon>Pezizomycotina</taxon>
        <taxon>Leotiomycetes</taxon>
        <taxon>Helotiales</taxon>
        <taxon>Mollisiaceae</taxon>
        <taxon>Phialocephala</taxon>
        <taxon>Phialocephala fortinii species complex</taxon>
    </lineage>
</organism>
<dbReference type="FunFam" id="3.40.50.2000:FF:000009">
    <property type="entry name" value="Sterol 3-beta-glucosyltransferase UGT80A2"/>
    <property type="match status" value="1"/>
</dbReference>
<gene>
    <name evidence="5" type="ORF">PAC_01238</name>
</gene>
<dbReference type="SUPFAM" id="SSF53756">
    <property type="entry name" value="UDP-Glycosyltransferase/glycogen phosphorylase"/>
    <property type="match status" value="1"/>
</dbReference>
<dbReference type="FunFam" id="3.40.50.2000:FF:000100">
    <property type="entry name" value="Glycosyltransferase family 1 protein"/>
    <property type="match status" value="1"/>
</dbReference>
<feature type="domain" description="Erythromycin biosynthesis protein CIII-like C-terminal" evidence="4">
    <location>
        <begin position="362"/>
        <end position="451"/>
    </location>
</feature>
<reference evidence="5 6" key="1">
    <citation type="submission" date="2016-03" db="EMBL/GenBank/DDBJ databases">
        <authorList>
            <person name="Ploux O."/>
        </authorList>
    </citation>
    <scope>NUCLEOTIDE SEQUENCE [LARGE SCALE GENOMIC DNA]</scope>
    <source>
        <strain evidence="5 6">UAMH 11012</strain>
    </source>
</reference>
<dbReference type="InterPro" id="IPR004276">
    <property type="entry name" value="GlycoTrans_28_N"/>
</dbReference>
<feature type="compositionally biased region" description="Polar residues" evidence="2">
    <location>
        <begin position="569"/>
        <end position="593"/>
    </location>
</feature>
<protein>
    <submittedName>
        <fullName evidence="5">Related to UDP-glucuronosyl and UDP-glucosyl transferase</fullName>
    </submittedName>
</protein>
<feature type="domain" description="Glycosyltransferase family 28 N-terminal" evidence="3">
    <location>
        <begin position="50"/>
        <end position="198"/>
    </location>
</feature>
<dbReference type="Gene3D" id="3.40.50.2000">
    <property type="entry name" value="Glycogen Phosphorylase B"/>
    <property type="match status" value="2"/>
</dbReference>
<evidence type="ECO:0000256" key="1">
    <source>
        <dbReference type="ARBA" id="ARBA00022679"/>
    </source>
</evidence>
<sequence length="786" mass="85377">MHRFSKTPTPAIHGTGTGVPSQRAPTLQRGCLRSAPNLPPEVDWRVKLNIVIQVIGSRGDVQPFVALGQELQKHGHRIRLATHDVFEDFVRSAGLEFYPTGGDPAELMAYMVKNPGLIPNLTSVRAGEIQRKRVMIQEMLHGCWNSCLEPDQRTKDHFVADAIIANPPSFAHVHCAQALSIPVHLIFTMPWSSTKAFPHPLANLKNSSADPKILNYLTYGIVDFLTWQGLGDVVNQWRRQTLQLEPVPSTEGPFLLGTLLIPITYCWSPSLIPKPTDWPAHIDVCGFFFRDTPSYLPSQELQEYLDAGPPPIYIGFGSIVIDDPDGMTAILHAAVKSAGVRAIISRGWSKLGGGDVPHVFYLDECPHEWLFQHVSAVVHHGGAGTTACGLRFGKPTTIVPFFGDQLFWGNMVAAAGAGPKPIPHKTLTSRNLAKAIFYCLTDEAIMAAQTLSAKMNMESGVKAAVRSFHAHLPLETLQCDMVPDQTASWDFETGSKRIKLSKIAVSILNESGMLGQKDLRLHKPKPIFIDNRRWDPVTAVSSASIAIAGEVVDGAVGIFTKPYEEYKRSQNNPRTSSENQHPLISTPHPSESASGAPPTAFPTPTSKKKNSKSTASAMATASATSLGRLAVSLSKGTLVSIPIALTDGLRSIPQLYNHEVKVYEPITDWKSGIVVAGKNFGRGMYEGVTDIFMQTYERKKREGTKGVAKGLGSGLVSLGAKTTAGVVGLVAYPAKGVSMSIRSAVRGGVGRRIEAAKWKEGLWLAGRKRGLVDPVLLVAEFERRGS</sequence>
<name>A0A1L7WF07_9HELO</name>
<evidence type="ECO:0000256" key="2">
    <source>
        <dbReference type="SAM" id="MobiDB-lite"/>
    </source>
</evidence>
<keyword evidence="6" id="KW-1185">Reference proteome</keyword>
<evidence type="ECO:0000313" key="6">
    <source>
        <dbReference type="Proteomes" id="UP000184330"/>
    </source>
</evidence>
<dbReference type="Proteomes" id="UP000184330">
    <property type="component" value="Unassembled WGS sequence"/>
</dbReference>
<dbReference type="AlphaFoldDB" id="A0A1L7WF07"/>
<dbReference type="PANTHER" id="PTHR48050">
    <property type="entry name" value="STEROL 3-BETA-GLUCOSYLTRANSFERASE"/>
    <property type="match status" value="1"/>
</dbReference>
<evidence type="ECO:0000259" key="4">
    <source>
        <dbReference type="Pfam" id="PF06722"/>
    </source>
</evidence>
<feature type="region of interest" description="Disordered" evidence="2">
    <location>
        <begin position="1"/>
        <end position="25"/>
    </location>
</feature>
<dbReference type="Pfam" id="PF03033">
    <property type="entry name" value="Glyco_transf_28"/>
    <property type="match status" value="1"/>
</dbReference>
<keyword evidence="1 5" id="KW-0808">Transferase</keyword>
<dbReference type="InterPro" id="IPR050426">
    <property type="entry name" value="Glycosyltransferase_28"/>
</dbReference>
<dbReference type="GO" id="GO:0005975">
    <property type="term" value="P:carbohydrate metabolic process"/>
    <property type="evidence" value="ECO:0007669"/>
    <property type="project" value="InterPro"/>
</dbReference>
<proteinExistence type="predicted"/>
<evidence type="ECO:0000313" key="5">
    <source>
        <dbReference type="EMBL" id="CZR51363.1"/>
    </source>
</evidence>
<dbReference type="OrthoDB" id="5835829at2759"/>
<accession>A0A1L7WF07</accession>
<dbReference type="InterPro" id="IPR010610">
    <property type="entry name" value="EryCIII-like_C"/>
</dbReference>
<dbReference type="InterPro" id="IPR002213">
    <property type="entry name" value="UDP_glucos_trans"/>
</dbReference>
<evidence type="ECO:0000259" key="3">
    <source>
        <dbReference type="Pfam" id="PF03033"/>
    </source>
</evidence>
<dbReference type="EMBL" id="FJOG01000001">
    <property type="protein sequence ID" value="CZR51363.1"/>
    <property type="molecule type" value="Genomic_DNA"/>
</dbReference>
<dbReference type="STRING" id="576137.A0A1L7WF07"/>
<dbReference type="PANTHER" id="PTHR48050:SF27">
    <property type="entry name" value="GLUCOSYLTRANSFERASE, PUTATIVE (AFU_ORTHOLOGUE AFUA_7G04880)-RELATED"/>
    <property type="match status" value="1"/>
</dbReference>
<dbReference type="Pfam" id="PF06722">
    <property type="entry name" value="EryCIII-like_C"/>
    <property type="match status" value="1"/>
</dbReference>
<feature type="region of interest" description="Disordered" evidence="2">
    <location>
        <begin position="567"/>
        <end position="616"/>
    </location>
</feature>
<dbReference type="GO" id="GO:0016906">
    <property type="term" value="F:sterol 3-beta-glucosyltransferase activity"/>
    <property type="evidence" value="ECO:0007669"/>
    <property type="project" value="UniProtKB-ARBA"/>
</dbReference>
<dbReference type="CDD" id="cd03784">
    <property type="entry name" value="GT1_Gtf-like"/>
    <property type="match status" value="1"/>
</dbReference>